<evidence type="ECO:0000256" key="2">
    <source>
        <dbReference type="ARBA" id="ARBA00005546"/>
    </source>
</evidence>
<dbReference type="GO" id="GO:0005634">
    <property type="term" value="C:nucleus"/>
    <property type="evidence" value="ECO:0007669"/>
    <property type="project" value="UniProtKB-SubCell"/>
</dbReference>
<evidence type="ECO:0000256" key="4">
    <source>
        <dbReference type="ARBA" id="ARBA00023242"/>
    </source>
</evidence>
<dbReference type="PANTHER" id="PTHR15840">
    <property type="entry name" value="CGI-121 FAMILY MEMBER"/>
    <property type="match status" value="1"/>
</dbReference>
<dbReference type="SUPFAM" id="SSF143870">
    <property type="entry name" value="PF0523-like"/>
    <property type="match status" value="1"/>
</dbReference>
<evidence type="ECO:0000256" key="1">
    <source>
        <dbReference type="ARBA" id="ARBA00004123"/>
    </source>
</evidence>
<dbReference type="NCBIfam" id="NF011465">
    <property type="entry name" value="PRK14886.1-1"/>
    <property type="match status" value="1"/>
</dbReference>
<evidence type="ECO:0000313" key="6">
    <source>
        <dbReference type="EMBL" id="MBY10813.1"/>
    </source>
</evidence>
<dbReference type="GO" id="GO:0016301">
    <property type="term" value="F:kinase activity"/>
    <property type="evidence" value="ECO:0007669"/>
    <property type="project" value="UniProtKB-KW"/>
</dbReference>
<dbReference type="AlphaFoldDB" id="A0A2R5LMQ2"/>
<dbReference type="GO" id="GO:0000408">
    <property type="term" value="C:EKC/KEOPS complex"/>
    <property type="evidence" value="ECO:0007669"/>
    <property type="project" value="TreeGrafter"/>
</dbReference>
<organism evidence="6">
    <name type="scientific">Ornithodoros turicata</name>
    <dbReference type="NCBI Taxonomy" id="34597"/>
    <lineage>
        <taxon>Eukaryota</taxon>
        <taxon>Metazoa</taxon>
        <taxon>Ecdysozoa</taxon>
        <taxon>Arthropoda</taxon>
        <taxon>Chelicerata</taxon>
        <taxon>Arachnida</taxon>
        <taxon>Acari</taxon>
        <taxon>Parasitiformes</taxon>
        <taxon>Ixodida</taxon>
        <taxon>Ixodoidea</taxon>
        <taxon>Argasidae</taxon>
        <taxon>Ornithodorinae</taxon>
        <taxon>Ornithodoros</taxon>
    </lineage>
</organism>
<keyword evidence="3" id="KW-0819">tRNA processing</keyword>
<dbReference type="InterPro" id="IPR013926">
    <property type="entry name" value="CGI121/TPRKB"/>
</dbReference>
<dbReference type="InterPro" id="IPR036504">
    <property type="entry name" value="CGI121/TPRKB_sf"/>
</dbReference>
<evidence type="ECO:0000256" key="3">
    <source>
        <dbReference type="ARBA" id="ARBA00022694"/>
    </source>
</evidence>
<comment type="subcellular location">
    <subcellularLocation>
        <location evidence="1">Nucleus</location>
    </subcellularLocation>
</comment>
<dbReference type="PANTHER" id="PTHR15840:SF10">
    <property type="entry name" value="EKC_KEOPS COMPLEX SUBUNIT TPRKB"/>
    <property type="match status" value="1"/>
</dbReference>
<protein>
    <submittedName>
        <fullName evidence="6">Putative kinase binding protein</fullName>
    </submittedName>
</protein>
<reference evidence="6" key="1">
    <citation type="submission" date="2018-03" db="EMBL/GenBank/DDBJ databases">
        <title>The relapsing fever spirochete Borrelia turicatae persists in the highly oxidative environment of its soft-bodied tick vector.</title>
        <authorList>
            <person name="Bourret T.J."/>
            <person name="Boyle W.K."/>
            <person name="Valenzuela J.G."/>
            <person name="Oliveira F."/>
            <person name="Lopez J.E."/>
        </authorList>
    </citation>
    <scope>NUCLEOTIDE SEQUENCE</scope>
    <source>
        <strain evidence="6">Kansas strain/isolate</strain>
        <tissue evidence="6">Salivary glands</tissue>
    </source>
</reference>
<comment type="similarity">
    <text evidence="2 5">Belongs to the CGI121/TPRKB family.</text>
</comment>
<dbReference type="GO" id="GO:0002949">
    <property type="term" value="P:tRNA threonylcarbamoyladenosine modification"/>
    <property type="evidence" value="ECO:0007669"/>
    <property type="project" value="TreeGrafter"/>
</dbReference>
<keyword evidence="4 5" id="KW-0539">Nucleus</keyword>
<name>A0A2R5LMQ2_9ACAR</name>
<dbReference type="GO" id="GO:0005829">
    <property type="term" value="C:cytosol"/>
    <property type="evidence" value="ECO:0007669"/>
    <property type="project" value="TreeGrafter"/>
</dbReference>
<dbReference type="Pfam" id="PF08617">
    <property type="entry name" value="CGI-121"/>
    <property type="match status" value="1"/>
</dbReference>
<proteinExistence type="inferred from homology"/>
<dbReference type="EMBL" id="GGLE01006687">
    <property type="protein sequence ID" value="MBY10813.1"/>
    <property type="molecule type" value="Transcribed_RNA"/>
</dbReference>
<dbReference type="Gene3D" id="3.30.2380.10">
    <property type="entry name" value="CGI121/TPRKB"/>
    <property type="match status" value="1"/>
</dbReference>
<keyword evidence="6" id="KW-0418">Kinase</keyword>
<sequence>MTAEVIENSNGKTTSVLLFTEVTNSSAIKNKVIAEDIPACVIRAEFILDLFQLQCAVKKALVNNINGAMKTRKVTTEVLYQLSPTKNIRESLRTFGARDDERTIVVVLINDEENRHQTLLRESINGVQVGLDRLSEFSNAAALQNMFKIGEKEMSVGGLLDGIITRMAVKDIA</sequence>
<evidence type="ECO:0000256" key="5">
    <source>
        <dbReference type="RuleBase" id="RU004398"/>
    </source>
</evidence>
<accession>A0A2R5LMQ2</accession>
<keyword evidence="6" id="KW-0808">Transferase</keyword>